<reference evidence="1" key="1">
    <citation type="submission" date="2022-10" db="EMBL/GenBank/DDBJ databases">
        <title>Culturing micro-colonial fungi from biological soil crusts in the Mojave desert and describing Neophaeococcomyces mojavensis, and introducing the new genera and species Taxawa tesnikishii.</title>
        <authorList>
            <person name="Kurbessoian T."/>
            <person name="Stajich J.E."/>
        </authorList>
    </citation>
    <scope>NUCLEOTIDE SEQUENCE</scope>
    <source>
        <strain evidence="1">JES_112</strain>
    </source>
</reference>
<protein>
    <submittedName>
        <fullName evidence="1">Mitogen-activated protein kinase kinase kinase</fullName>
        <ecNumber evidence="1">2.7.11.25</ecNumber>
    </submittedName>
</protein>
<keyword evidence="2" id="KW-1185">Reference proteome</keyword>
<gene>
    <name evidence="1" type="primary">BCK1</name>
    <name evidence="1" type="ORF">H2198_000873</name>
</gene>
<keyword evidence="1" id="KW-0418">Kinase</keyword>
<accession>A0ACC3AJ93</accession>
<name>A0ACC3AJ93_9EURO</name>
<dbReference type="Proteomes" id="UP001172386">
    <property type="component" value="Unassembled WGS sequence"/>
</dbReference>
<comment type="caution">
    <text evidence="1">The sequence shown here is derived from an EMBL/GenBank/DDBJ whole genome shotgun (WGS) entry which is preliminary data.</text>
</comment>
<organism evidence="1 2">
    <name type="scientific">Neophaeococcomyces mojaviensis</name>
    <dbReference type="NCBI Taxonomy" id="3383035"/>
    <lineage>
        <taxon>Eukaryota</taxon>
        <taxon>Fungi</taxon>
        <taxon>Dikarya</taxon>
        <taxon>Ascomycota</taxon>
        <taxon>Pezizomycotina</taxon>
        <taxon>Eurotiomycetes</taxon>
        <taxon>Chaetothyriomycetidae</taxon>
        <taxon>Chaetothyriales</taxon>
        <taxon>Chaetothyriales incertae sedis</taxon>
        <taxon>Neophaeococcomyces</taxon>
    </lineage>
</organism>
<evidence type="ECO:0000313" key="2">
    <source>
        <dbReference type="Proteomes" id="UP001172386"/>
    </source>
</evidence>
<proteinExistence type="predicted"/>
<keyword evidence="1" id="KW-0808">Transferase</keyword>
<dbReference type="EMBL" id="JAPDRQ010000009">
    <property type="protein sequence ID" value="KAJ9663356.1"/>
    <property type="molecule type" value="Genomic_DNA"/>
</dbReference>
<dbReference type="EC" id="2.7.11.25" evidence="1"/>
<sequence length="1512" mass="165276">MDNQRQHYLPGPPPAPNAQGNMSYLPPPPPPRQMSQMGSQMPPPPPPPGYPPGTVYGIPGGWNQSYGRPAMGHLPPPPPPMSMNQNQQYNMNYGVMRGQSNISLAPPREENSLVSATFVPAGNSFGPGVGIPALDDFSSFSLDGYDPGAYADHNVQNSSIYNNGSSAYSSKPTSAGPDVGPRELRAASIASQRPKFPQLRENSEPVSPGPPTATLMNPNPSGRPRAQSAMVPQLSSSDIGSQWPIERVLIWLAANGFSNEWQETFRKLRLEKAEFLDLGRSGDKRSNLSRMHQHIYPHLSKECQLTGIDAKKERRDGERLQRLVAGILQGGDASASAGPGHRRRESGLQSGLQSTYSEGNVENSPRLANSTTPSSTGPEGSPARQFGPGFGQRSIQERSSTLPVFSKQSSTTSTPAEPRHAESFGPPTNRADYTRGVLNGIGNRGRHSPSLSGDANAMSIRQDTSPGQSPALGHALPTQAQSNPNLPSHIREPTKAQSAESFQKATGFSRNGVPGNIITTEVPSSGRYYEGRQEIRPENHRTYSNDVDPKEHNKGFFSKFIRGKKHELNEAAIEEMPSTSPRDLLQKLPFTKQHVNYSDTALAQRSPSASILENERGLEILPKRQPKRYILVTPDYWNYRLIDVTNIESAKALREKIGHELGLDDMAYAQIYVTEPGRKDHEEPLSDAMLAAARSGADSSANLKFYVQSPTLSAGAASQADGLGLHTTQSRAQRDASGRQLAAMSNEDLRKAAEAYRDENEKKRLVYLENRQKKRDQTSETGTPVFDFDAPSPSLRGSFPDEKKGEGELVPHRPPPAAPSASQMLTKVNSLRMTSQHKSRSSLDNSRKNSDTLYEEPSPRNRRAFDPASGIGAAIANSSKIAVLTAAAGGQRSPRTVTIGNNNDGRDNLRSRAALPKRQDTAESSPHVGNATDHMPRHDSSRRKSYGPDLEFKETNVAFATSPNPQAKQDDSDDDSDDGLFAVPMRGKPATPKKTEQRPALTVDTDQPPGGRRKSVAFKTPTSNDGASAGAGNYGDESADTGTSGGYDQRSFSGDSANWGPVSPEEGRVRPNSFASDIWANRPDVEKVVEDLDKFFPGIDVDKPVIEEGGEASPMHPSERNPMDEIAARLRGKITFGTEGLPLEFEKRNDSDTLGSDESTLKANERGMVANAAKRQISKSTGLGRMKSIREVAQRRNDVQRGPSVAYRAPPAVQQTPNNNIMRRKSTKMFGANIVQIKAGRGNRRSVLDPIPQEDVSTEDTPKRQATFKIIRGQLIGKGTYGRVYLGMNATTGEFLAVKQVDVNPKAAALEKDRIKEMVKALDQEINTMQHLEHPNIVQYLGYDRQELSICIYLEYISGGSVGSCLRKHGKFEESVVRSLTYQTLSGLEYLHREGILHRDLKADNILLDLDGTCKISDFGISKKSDDIYGNDASNSMQGSVFWMAPEVVRTDGQGYSAKVDIWSLGCVVLEMFAGKRPWSREEAIGAIFKLGSLRQAPRFRKMCRRMQVSMD</sequence>
<evidence type="ECO:0000313" key="1">
    <source>
        <dbReference type="EMBL" id="KAJ9663356.1"/>
    </source>
</evidence>